<dbReference type="GO" id="GO:0006351">
    <property type="term" value="P:DNA-templated transcription"/>
    <property type="evidence" value="ECO:0007669"/>
    <property type="project" value="TreeGrafter"/>
</dbReference>
<dbReference type="Proteomes" id="UP000067626">
    <property type="component" value="Chromosome"/>
</dbReference>
<evidence type="ECO:0000256" key="1">
    <source>
        <dbReference type="ARBA" id="ARBA00009437"/>
    </source>
</evidence>
<feature type="domain" description="HTH lysR-type" evidence="5">
    <location>
        <begin position="14"/>
        <end position="71"/>
    </location>
</feature>
<dbReference type="OrthoDB" id="5416547at2"/>
<keyword evidence="7" id="KW-1185">Reference proteome</keyword>
<dbReference type="InterPro" id="IPR036390">
    <property type="entry name" value="WH_DNA-bd_sf"/>
</dbReference>
<evidence type="ECO:0000256" key="2">
    <source>
        <dbReference type="ARBA" id="ARBA00023015"/>
    </source>
</evidence>
<dbReference type="FunFam" id="1.10.10.10:FF:000001">
    <property type="entry name" value="LysR family transcriptional regulator"/>
    <property type="match status" value="1"/>
</dbReference>
<accession>A0A0K1EBS1</accession>
<keyword evidence="2" id="KW-0805">Transcription regulation</keyword>
<reference evidence="6 7" key="1">
    <citation type="submission" date="2015-07" db="EMBL/GenBank/DDBJ databases">
        <title>Genome analysis of myxobacterium Chondromyces crocatus Cm c5 reveals a high potential for natural compound synthesis and the genetic basis for the loss of fruiting body formation.</title>
        <authorList>
            <person name="Zaburannyi N."/>
            <person name="Bunk B."/>
            <person name="Maier J."/>
            <person name="Overmann J."/>
            <person name="Mueller R."/>
        </authorList>
    </citation>
    <scope>NUCLEOTIDE SEQUENCE [LARGE SCALE GENOMIC DNA]</scope>
    <source>
        <strain evidence="6 7">Cm c5</strain>
    </source>
</reference>
<dbReference type="RefSeq" id="WP_050430393.1">
    <property type="nucleotide sequence ID" value="NZ_CP012159.1"/>
</dbReference>
<evidence type="ECO:0000256" key="3">
    <source>
        <dbReference type="ARBA" id="ARBA00023125"/>
    </source>
</evidence>
<dbReference type="PATRIC" id="fig|52.7.peg.2435"/>
<evidence type="ECO:0000313" key="6">
    <source>
        <dbReference type="EMBL" id="AKT38117.1"/>
    </source>
</evidence>
<dbReference type="SUPFAM" id="SSF53850">
    <property type="entry name" value="Periplasmic binding protein-like II"/>
    <property type="match status" value="1"/>
</dbReference>
<keyword evidence="4" id="KW-0804">Transcription</keyword>
<dbReference type="KEGG" id="ccro:CMC5_022590"/>
<sequence length="315" mass="34778">MSPQPTSTALRRSQSLSAIEVVLQVAETLSFVEAGRRLGLSASAVGKSIRTLEERFGVRLFYRTTRQVSLTEDGARFLVRCERILAELEGAELELSRRHAAPRGRLRVALPTASAFFSPLLADFAREYPEIALDVELGDRLVDLVHEGFDVAIRTGEPDDSRLSSRKLASFRHVIVAAPTYFDSNPIPKNPSDLGTHRLLLYKKPHTGKIEPWPVGSMTTSIGLGARGGIIANNIDALVRMALAGQGLCSVPDYFVHRELEDGRLVRVLKSSTRGTTTFRLLWPTKAQQAPKVRAFVDFFAARLPPGRSAEPRHE</sequence>
<dbReference type="InterPro" id="IPR058163">
    <property type="entry name" value="LysR-type_TF_proteobact-type"/>
</dbReference>
<dbReference type="InterPro" id="IPR000847">
    <property type="entry name" value="LysR_HTH_N"/>
</dbReference>
<dbReference type="Gene3D" id="3.40.190.290">
    <property type="match status" value="1"/>
</dbReference>
<dbReference type="InterPro" id="IPR036388">
    <property type="entry name" value="WH-like_DNA-bd_sf"/>
</dbReference>
<dbReference type="PANTHER" id="PTHR30537:SF72">
    <property type="entry name" value="LYSR FAMILY TRANSCRIPTIONAL REGULATOR"/>
    <property type="match status" value="1"/>
</dbReference>
<gene>
    <name evidence="6" type="primary">lysR</name>
    <name evidence="6" type="ORF">CMC5_022590</name>
</gene>
<dbReference type="Gene3D" id="1.10.10.10">
    <property type="entry name" value="Winged helix-like DNA-binding domain superfamily/Winged helix DNA-binding domain"/>
    <property type="match status" value="1"/>
</dbReference>
<dbReference type="GO" id="GO:0003700">
    <property type="term" value="F:DNA-binding transcription factor activity"/>
    <property type="evidence" value="ECO:0007669"/>
    <property type="project" value="InterPro"/>
</dbReference>
<dbReference type="InterPro" id="IPR005119">
    <property type="entry name" value="LysR_subst-bd"/>
</dbReference>
<dbReference type="STRING" id="52.CMC5_022590"/>
<keyword evidence="3" id="KW-0238">DNA-binding</keyword>
<comment type="similarity">
    <text evidence="1">Belongs to the LysR transcriptional regulatory family.</text>
</comment>
<dbReference type="GO" id="GO:0043565">
    <property type="term" value="F:sequence-specific DNA binding"/>
    <property type="evidence" value="ECO:0007669"/>
    <property type="project" value="TreeGrafter"/>
</dbReference>
<evidence type="ECO:0000259" key="5">
    <source>
        <dbReference type="PROSITE" id="PS50931"/>
    </source>
</evidence>
<evidence type="ECO:0000313" key="7">
    <source>
        <dbReference type="Proteomes" id="UP000067626"/>
    </source>
</evidence>
<dbReference type="Pfam" id="PF03466">
    <property type="entry name" value="LysR_substrate"/>
    <property type="match status" value="1"/>
</dbReference>
<proteinExistence type="inferred from homology"/>
<dbReference type="PROSITE" id="PS50931">
    <property type="entry name" value="HTH_LYSR"/>
    <property type="match status" value="1"/>
</dbReference>
<evidence type="ECO:0000256" key="4">
    <source>
        <dbReference type="ARBA" id="ARBA00023163"/>
    </source>
</evidence>
<dbReference type="AlphaFoldDB" id="A0A0K1EBS1"/>
<dbReference type="Pfam" id="PF00126">
    <property type="entry name" value="HTH_1"/>
    <property type="match status" value="1"/>
</dbReference>
<protein>
    <submittedName>
        <fullName evidence="6">LysR family transcriptional regulator</fullName>
    </submittedName>
</protein>
<name>A0A0K1EBS1_CHOCO</name>
<organism evidence="6 7">
    <name type="scientific">Chondromyces crocatus</name>
    <dbReference type="NCBI Taxonomy" id="52"/>
    <lineage>
        <taxon>Bacteria</taxon>
        <taxon>Pseudomonadati</taxon>
        <taxon>Myxococcota</taxon>
        <taxon>Polyangia</taxon>
        <taxon>Polyangiales</taxon>
        <taxon>Polyangiaceae</taxon>
        <taxon>Chondromyces</taxon>
    </lineage>
</organism>
<dbReference type="PANTHER" id="PTHR30537">
    <property type="entry name" value="HTH-TYPE TRANSCRIPTIONAL REGULATOR"/>
    <property type="match status" value="1"/>
</dbReference>
<dbReference type="EMBL" id="CP012159">
    <property type="protein sequence ID" value="AKT38117.1"/>
    <property type="molecule type" value="Genomic_DNA"/>
</dbReference>
<dbReference type="SUPFAM" id="SSF46785">
    <property type="entry name" value="Winged helix' DNA-binding domain"/>
    <property type="match status" value="1"/>
</dbReference>